<protein>
    <submittedName>
        <fullName evidence="2">Uncharacterized protein</fullName>
    </submittedName>
</protein>
<comment type="caution">
    <text evidence="2">The sequence shown here is derived from an EMBL/GenBank/DDBJ whole genome shotgun (WGS) entry which is preliminary data.</text>
</comment>
<proteinExistence type="predicted"/>
<evidence type="ECO:0000313" key="2">
    <source>
        <dbReference type="EMBL" id="MFD0917255.1"/>
    </source>
</evidence>
<gene>
    <name evidence="2" type="ORF">ACFQ14_12615</name>
</gene>
<feature type="transmembrane region" description="Helical" evidence="1">
    <location>
        <begin position="12"/>
        <end position="36"/>
    </location>
</feature>
<evidence type="ECO:0000256" key="1">
    <source>
        <dbReference type="SAM" id="Phobius"/>
    </source>
</evidence>
<dbReference type="RefSeq" id="WP_377213113.1">
    <property type="nucleotide sequence ID" value="NZ_JBHTJV010000010.1"/>
</dbReference>
<keyword evidence="3" id="KW-1185">Reference proteome</keyword>
<dbReference type="Proteomes" id="UP001597101">
    <property type="component" value="Unassembled WGS sequence"/>
</dbReference>
<evidence type="ECO:0000313" key="3">
    <source>
        <dbReference type="Proteomes" id="UP001597101"/>
    </source>
</evidence>
<keyword evidence="1" id="KW-0472">Membrane</keyword>
<reference evidence="3" key="1">
    <citation type="journal article" date="2019" name="Int. J. Syst. Evol. Microbiol.">
        <title>The Global Catalogue of Microorganisms (GCM) 10K type strain sequencing project: providing services to taxonomists for standard genome sequencing and annotation.</title>
        <authorList>
            <consortium name="The Broad Institute Genomics Platform"/>
            <consortium name="The Broad Institute Genome Sequencing Center for Infectious Disease"/>
            <person name="Wu L."/>
            <person name="Ma J."/>
        </authorList>
    </citation>
    <scope>NUCLEOTIDE SEQUENCE [LARGE SCALE GENOMIC DNA]</scope>
    <source>
        <strain evidence="3">CCUG 60023</strain>
    </source>
</reference>
<sequence length="87" mass="9972">MRPRLIRPSYFAWIILLAGLWLAYSILGLPHVIWAYRYLDHGQGADPFVNRYYTSCTFVGPYGVFTRDAVAGECGWFAFFKSEGGDR</sequence>
<keyword evidence="1" id="KW-1133">Transmembrane helix</keyword>
<accession>A0ABW3FK22</accession>
<organism evidence="2 3">
    <name type="scientific">Pseudahrensia aquimaris</name>
    <dbReference type="NCBI Taxonomy" id="744461"/>
    <lineage>
        <taxon>Bacteria</taxon>
        <taxon>Pseudomonadati</taxon>
        <taxon>Pseudomonadota</taxon>
        <taxon>Alphaproteobacteria</taxon>
        <taxon>Hyphomicrobiales</taxon>
        <taxon>Ahrensiaceae</taxon>
        <taxon>Pseudahrensia</taxon>
    </lineage>
</organism>
<dbReference type="EMBL" id="JBHTJV010000010">
    <property type="protein sequence ID" value="MFD0917255.1"/>
    <property type="molecule type" value="Genomic_DNA"/>
</dbReference>
<keyword evidence="1" id="KW-0812">Transmembrane</keyword>
<name>A0ABW3FK22_9HYPH</name>